<feature type="domain" description="G-protein coupled receptors family 1 profile" evidence="11">
    <location>
        <begin position="67"/>
        <end position="152"/>
    </location>
</feature>
<evidence type="ECO:0000313" key="12">
    <source>
        <dbReference type="EMBL" id="KAK4020832.1"/>
    </source>
</evidence>
<dbReference type="PROSITE" id="PS50262">
    <property type="entry name" value="G_PROTEIN_RECEP_F1_2"/>
    <property type="match status" value="1"/>
</dbReference>
<dbReference type="Proteomes" id="UP001234178">
    <property type="component" value="Unassembled WGS sequence"/>
</dbReference>
<evidence type="ECO:0000256" key="3">
    <source>
        <dbReference type="ARBA" id="ARBA00022475"/>
    </source>
</evidence>
<comment type="similarity">
    <text evidence="2">Belongs to the G-protein coupled receptor 1 family.</text>
</comment>
<evidence type="ECO:0000256" key="1">
    <source>
        <dbReference type="ARBA" id="ARBA00004651"/>
    </source>
</evidence>
<dbReference type="InterPro" id="IPR000276">
    <property type="entry name" value="GPCR_Rhodpsn"/>
</dbReference>
<evidence type="ECO:0000256" key="6">
    <source>
        <dbReference type="ARBA" id="ARBA00023040"/>
    </source>
</evidence>
<evidence type="ECO:0000256" key="5">
    <source>
        <dbReference type="ARBA" id="ARBA00022989"/>
    </source>
</evidence>
<evidence type="ECO:0000256" key="9">
    <source>
        <dbReference type="ARBA" id="ARBA00023224"/>
    </source>
</evidence>
<dbReference type="InterPro" id="IPR017452">
    <property type="entry name" value="GPCR_Rhodpsn_7TM"/>
</dbReference>
<keyword evidence="8" id="KW-0675">Receptor</keyword>
<evidence type="ECO:0000313" key="13">
    <source>
        <dbReference type="Proteomes" id="UP001234178"/>
    </source>
</evidence>
<keyword evidence="4 10" id="KW-0812">Transmembrane</keyword>
<dbReference type="PANTHER" id="PTHR46925">
    <property type="entry name" value="G-PROTEIN COUPLED RECEPTOR TKR-1-RELATED"/>
    <property type="match status" value="1"/>
</dbReference>
<dbReference type="Gene3D" id="1.20.1070.10">
    <property type="entry name" value="Rhodopsin 7-helix transmembrane proteins"/>
    <property type="match status" value="1"/>
</dbReference>
<evidence type="ECO:0000256" key="8">
    <source>
        <dbReference type="ARBA" id="ARBA00023170"/>
    </source>
</evidence>
<dbReference type="PRINTS" id="PR00237">
    <property type="entry name" value="GPCRRHODOPSN"/>
</dbReference>
<dbReference type="Pfam" id="PF00001">
    <property type="entry name" value="7tm_1"/>
    <property type="match status" value="1"/>
</dbReference>
<feature type="transmembrane region" description="Helical" evidence="10">
    <location>
        <begin position="50"/>
        <end position="76"/>
    </location>
</feature>
<sequence>MALEWNDRNLTVVDSDLMFFDHSNYNWSHNNSILEDASQNDQFNLPWWRIVLWTMLFAVMVVISTGGNLIVVWIVLADRRMRTVTNYFLVNLSIADTMVSTLNVIFNFISMVTNDWPFGRIYCKISQFVAVISICGSVFTLMAISIERKLLLLSVLQTAKQLRSDELRVYGRFATSAKLSLNHNIGPLSRFESIRTFFPRLCCAIVGHTACGLCKVSPE</sequence>
<accession>A0ABR0A6R9</accession>
<comment type="subcellular location">
    <subcellularLocation>
        <location evidence="1">Cell membrane</location>
        <topology evidence="1">Multi-pass membrane protein</topology>
    </subcellularLocation>
</comment>
<keyword evidence="6" id="KW-0297">G-protein coupled receptor</keyword>
<evidence type="ECO:0000256" key="4">
    <source>
        <dbReference type="ARBA" id="ARBA00022692"/>
    </source>
</evidence>
<dbReference type="SUPFAM" id="SSF81321">
    <property type="entry name" value="Family A G protein-coupled receptor-like"/>
    <property type="match status" value="1"/>
</dbReference>
<keyword evidence="9" id="KW-0807">Transducer</keyword>
<protein>
    <recommendedName>
        <fullName evidence="11">G-protein coupled receptors family 1 profile domain-containing protein</fullName>
    </recommendedName>
</protein>
<dbReference type="InterPro" id="IPR001681">
    <property type="entry name" value="Neurokn_rcpt"/>
</dbReference>
<evidence type="ECO:0000256" key="2">
    <source>
        <dbReference type="ARBA" id="ARBA00010663"/>
    </source>
</evidence>
<keyword evidence="13" id="KW-1185">Reference proteome</keyword>
<organism evidence="12 13">
    <name type="scientific">Daphnia magna</name>
    <dbReference type="NCBI Taxonomy" id="35525"/>
    <lineage>
        <taxon>Eukaryota</taxon>
        <taxon>Metazoa</taxon>
        <taxon>Ecdysozoa</taxon>
        <taxon>Arthropoda</taxon>
        <taxon>Crustacea</taxon>
        <taxon>Branchiopoda</taxon>
        <taxon>Diplostraca</taxon>
        <taxon>Cladocera</taxon>
        <taxon>Anomopoda</taxon>
        <taxon>Daphniidae</taxon>
        <taxon>Daphnia</taxon>
    </lineage>
</organism>
<keyword evidence="5 10" id="KW-1133">Transmembrane helix</keyword>
<evidence type="ECO:0000256" key="7">
    <source>
        <dbReference type="ARBA" id="ARBA00023136"/>
    </source>
</evidence>
<feature type="transmembrane region" description="Helical" evidence="10">
    <location>
        <begin position="125"/>
        <end position="144"/>
    </location>
</feature>
<proteinExistence type="inferred from homology"/>
<comment type="caution">
    <text evidence="12">The sequence shown here is derived from an EMBL/GenBank/DDBJ whole genome shotgun (WGS) entry which is preliminary data.</text>
</comment>
<keyword evidence="7 10" id="KW-0472">Membrane</keyword>
<keyword evidence="3" id="KW-1003">Cell membrane</keyword>
<dbReference type="EMBL" id="JAOYFB010000036">
    <property type="protein sequence ID" value="KAK4020832.1"/>
    <property type="molecule type" value="Genomic_DNA"/>
</dbReference>
<name>A0ABR0A6R9_9CRUS</name>
<evidence type="ECO:0000256" key="10">
    <source>
        <dbReference type="SAM" id="Phobius"/>
    </source>
</evidence>
<dbReference type="PANTHER" id="PTHR46925:SF2">
    <property type="entry name" value="G-PROTEIN COUPLED RECEPTOR TKR-1-RELATED"/>
    <property type="match status" value="1"/>
</dbReference>
<feature type="transmembrane region" description="Helical" evidence="10">
    <location>
        <begin position="88"/>
        <end position="113"/>
    </location>
</feature>
<gene>
    <name evidence="12" type="ORF">OUZ56_002777</name>
</gene>
<evidence type="ECO:0000259" key="11">
    <source>
        <dbReference type="PROSITE" id="PS50262"/>
    </source>
</evidence>
<reference evidence="12 13" key="1">
    <citation type="journal article" date="2023" name="Nucleic Acids Res.">
        <title>The hologenome of Daphnia magna reveals possible DNA methylation and microbiome-mediated evolution of the host genome.</title>
        <authorList>
            <person name="Chaturvedi A."/>
            <person name="Li X."/>
            <person name="Dhandapani V."/>
            <person name="Marshall H."/>
            <person name="Kissane S."/>
            <person name="Cuenca-Cambronero M."/>
            <person name="Asole G."/>
            <person name="Calvet F."/>
            <person name="Ruiz-Romero M."/>
            <person name="Marangio P."/>
            <person name="Guigo R."/>
            <person name="Rago D."/>
            <person name="Mirbahai L."/>
            <person name="Eastwood N."/>
            <person name="Colbourne J.K."/>
            <person name="Zhou J."/>
            <person name="Mallon E."/>
            <person name="Orsini L."/>
        </authorList>
    </citation>
    <scope>NUCLEOTIDE SEQUENCE [LARGE SCALE GENOMIC DNA]</scope>
    <source>
        <strain evidence="12">LRV0_1</strain>
    </source>
</reference>